<gene>
    <name evidence="2" type="ORF">BD626DRAFT_486373</name>
</gene>
<name>A0A550CME4_9AGAR</name>
<comment type="caution">
    <text evidence="2">The sequence shown here is derived from an EMBL/GenBank/DDBJ whole genome shotgun (WGS) entry which is preliminary data.</text>
</comment>
<organism evidence="2 3">
    <name type="scientific">Schizophyllum amplum</name>
    <dbReference type="NCBI Taxonomy" id="97359"/>
    <lineage>
        <taxon>Eukaryota</taxon>
        <taxon>Fungi</taxon>
        <taxon>Dikarya</taxon>
        <taxon>Basidiomycota</taxon>
        <taxon>Agaricomycotina</taxon>
        <taxon>Agaricomycetes</taxon>
        <taxon>Agaricomycetidae</taxon>
        <taxon>Agaricales</taxon>
        <taxon>Schizophyllaceae</taxon>
        <taxon>Schizophyllum</taxon>
    </lineage>
</organism>
<feature type="chain" id="PRO_5021871457" evidence="1">
    <location>
        <begin position="16"/>
        <end position="79"/>
    </location>
</feature>
<evidence type="ECO:0000313" key="2">
    <source>
        <dbReference type="EMBL" id="TRM65972.1"/>
    </source>
</evidence>
<dbReference type="AlphaFoldDB" id="A0A550CME4"/>
<reference evidence="2 3" key="1">
    <citation type="journal article" date="2019" name="New Phytol.">
        <title>Comparative genomics reveals unique wood-decay strategies and fruiting body development in the Schizophyllaceae.</title>
        <authorList>
            <person name="Almasi E."/>
            <person name="Sahu N."/>
            <person name="Krizsan K."/>
            <person name="Balint B."/>
            <person name="Kovacs G.M."/>
            <person name="Kiss B."/>
            <person name="Cseklye J."/>
            <person name="Drula E."/>
            <person name="Henrissat B."/>
            <person name="Nagy I."/>
            <person name="Chovatia M."/>
            <person name="Adam C."/>
            <person name="LaButti K."/>
            <person name="Lipzen A."/>
            <person name="Riley R."/>
            <person name="Grigoriev I.V."/>
            <person name="Nagy L.G."/>
        </authorList>
    </citation>
    <scope>NUCLEOTIDE SEQUENCE [LARGE SCALE GENOMIC DNA]</scope>
    <source>
        <strain evidence="2 3">NL-1724</strain>
    </source>
</reference>
<evidence type="ECO:0000313" key="3">
    <source>
        <dbReference type="Proteomes" id="UP000320762"/>
    </source>
</evidence>
<dbReference type="Proteomes" id="UP000320762">
    <property type="component" value="Unassembled WGS sequence"/>
</dbReference>
<sequence>MRWVALSHKWLPCLARSFATHIGARAKPLLTLGLDVNSPPAGARLSIISDYPPLQAHYLTFYRPIVRSARLETGLAGTF</sequence>
<evidence type="ECO:0000256" key="1">
    <source>
        <dbReference type="SAM" id="SignalP"/>
    </source>
</evidence>
<feature type="signal peptide" evidence="1">
    <location>
        <begin position="1"/>
        <end position="15"/>
    </location>
</feature>
<protein>
    <submittedName>
        <fullName evidence="2">Uncharacterized protein</fullName>
    </submittedName>
</protein>
<proteinExistence type="predicted"/>
<dbReference type="EMBL" id="VDMD01000004">
    <property type="protein sequence ID" value="TRM65972.1"/>
    <property type="molecule type" value="Genomic_DNA"/>
</dbReference>
<keyword evidence="1" id="KW-0732">Signal</keyword>
<accession>A0A550CME4</accession>
<keyword evidence="3" id="KW-1185">Reference proteome</keyword>